<name>A0ABP3G3K5_9BACI</name>
<keyword evidence="7" id="KW-1185">Reference proteome</keyword>
<organism evidence="6 7">
    <name type="scientific">Bacillus carboniphilus</name>
    <dbReference type="NCBI Taxonomy" id="86663"/>
    <lineage>
        <taxon>Bacteria</taxon>
        <taxon>Bacillati</taxon>
        <taxon>Bacillota</taxon>
        <taxon>Bacilli</taxon>
        <taxon>Bacillales</taxon>
        <taxon>Bacillaceae</taxon>
        <taxon>Bacillus</taxon>
    </lineage>
</organism>
<dbReference type="InterPro" id="IPR003825">
    <property type="entry name" value="Colicin-V_CvpA"/>
</dbReference>
<feature type="transmembrane region" description="Helical" evidence="5">
    <location>
        <begin position="27"/>
        <end position="43"/>
    </location>
</feature>
<evidence type="ECO:0000256" key="1">
    <source>
        <dbReference type="ARBA" id="ARBA00004141"/>
    </source>
</evidence>
<evidence type="ECO:0000313" key="6">
    <source>
        <dbReference type="EMBL" id="GAA0333498.1"/>
    </source>
</evidence>
<sequence length="180" mass="20342">MLDLIIFLLLIVGLIIGLKRGFILQAIHMVGFIVSFILAYVYYDNLAPKLKLWIPYPTFGDSETFTMLFESMNLDSAYYHAIAFAIIFFATKILLQIIGSMMDFVAHLPVVKQLNVWAGGALGFLEVYLMVFIVLYIAALLPIDFIQGPMSSSFMAKTIVTNTPIFSSSIQDLWFQYLDV</sequence>
<dbReference type="PANTHER" id="PTHR37306:SF1">
    <property type="entry name" value="COLICIN V PRODUCTION PROTEIN"/>
    <property type="match status" value="1"/>
</dbReference>
<dbReference type="Proteomes" id="UP001500782">
    <property type="component" value="Unassembled WGS sequence"/>
</dbReference>
<comment type="caution">
    <text evidence="6">The sequence shown here is derived from an EMBL/GenBank/DDBJ whole genome shotgun (WGS) entry which is preliminary data.</text>
</comment>
<keyword evidence="2 5" id="KW-0812">Transmembrane</keyword>
<dbReference type="RefSeq" id="WP_343799590.1">
    <property type="nucleotide sequence ID" value="NZ_BAAADJ010000023.1"/>
</dbReference>
<evidence type="ECO:0000256" key="5">
    <source>
        <dbReference type="SAM" id="Phobius"/>
    </source>
</evidence>
<proteinExistence type="predicted"/>
<evidence type="ECO:0000256" key="3">
    <source>
        <dbReference type="ARBA" id="ARBA00022989"/>
    </source>
</evidence>
<accession>A0ABP3G3K5</accession>
<comment type="subcellular location">
    <subcellularLocation>
        <location evidence="1">Membrane</location>
        <topology evidence="1">Multi-pass membrane protein</topology>
    </subcellularLocation>
</comment>
<evidence type="ECO:0000256" key="4">
    <source>
        <dbReference type="ARBA" id="ARBA00023136"/>
    </source>
</evidence>
<reference evidence="7" key="1">
    <citation type="journal article" date="2019" name="Int. J. Syst. Evol. Microbiol.">
        <title>The Global Catalogue of Microorganisms (GCM) 10K type strain sequencing project: providing services to taxonomists for standard genome sequencing and annotation.</title>
        <authorList>
            <consortium name="The Broad Institute Genomics Platform"/>
            <consortium name="The Broad Institute Genome Sequencing Center for Infectious Disease"/>
            <person name="Wu L."/>
            <person name="Ma J."/>
        </authorList>
    </citation>
    <scope>NUCLEOTIDE SEQUENCE [LARGE SCALE GENOMIC DNA]</scope>
    <source>
        <strain evidence="7">JCM 9731</strain>
    </source>
</reference>
<dbReference type="PANTHER" id="PTHR37306">
    <property type="entry name" value="COLICIN V PRODUCTION PROTEIN"/>
    <property type="match status" value="1"/>
</dbReference>
<feature type="transmembrane region" description="Helical" evidence="5">
    <location>
        <begin position="118"/>
        <end position="141"/>
    </location>
</feature>
<keyword evidence="3 5" id="KW-1133">Transmembrane helix</keyword>
<evidence type="ECO:0000256" key="2">
    <source>
        <dbReference type="ARBA" id="ARBA00022692"/>
    </source>
</evidence>
<dbReference type="EMBL" id="BAAADJ010000023">
    <property type="protein sequence ID" value="GAA0333498.1"/>
    <property type="molecule type" value="Genomic_DNA"/>
</dbReference>
<dbReference type="Pfam" id="PF02674">
    <property type="entry name" value="Colicin_V"/>
    <property type="match status" value="1"/>
</dbReference>
<gene>
    <name evidence="6" type="ORF">GCM10008967_25320</name>
</gene>
<keyword evidence="4 5" id="KW-0472">Membrane</keyword>
<feature type="transmembrane region" description="Helical" evidence="5">
    <location>
        <begin position="77"/>
        <end position="98"/>
    </location>
</feature>
<evidence type="ECO:0000313" key="7">
    <source>
        <dbReference type="Proteomes" id="UP001500782"/>
    </source>
</evidence>
<protein>
    <submittedName>
        <fullName evidence="6">CvpA family protein</fullName>
    </submittedName>
</protein>